<dbReference type="AlphaFoldDB" id="A0A1E4RRJ3"/>
<dbReference type="CDD" id="cd20071">
    <property type="entry name" value="SET_SMYD"/>
    <property type="match status" value="1"/>
</dbReference>
<evidence type="ECO:0000256" key="5">
    <source>
        <dbReference type="ARBA" id="ARBA00044528"/>
    </source>
</evidence>
<dbReference type="Proteomes" id="UP000095085">
    <property type="component" value="Unassembled WGS sequence"/>
</dbReference>
<feature type="domain" description="SET" evidence="8">
    <location>
        <begin position="113"/>
        <end position="396"/>
    </location>
</feature>
<dbReference type="OrthoDB" id="438641at2759"/>
<gene>
    <name evidence="9" type="ORF">HYPBUDRAFT_151465</name>
</gene>
<evidence type="ECO:0000256" key="6">
    <source>
        <dbReference type="ARBA" id="ARBA00048619"/>
    </source>
</evidence>
<dbReference type="GeneID" id="30995057"/>
<dbReference type="PANTHER" id="PTHR46402">
    <property type="entry name" value="SET AND MYND DOMAIN-CONTAINING PROTEIN 5"/>
    <property type="match status" value="1"/>
</dbReference>
<keyword evidence="1" id="KW-0489">Methyltransferase</keyword>
<evidence type="ECO:0000313" key="10">
    <source>
        <dbReference type="Proteomes" id="UP000095085"/>
    </source>
</evidence>
<dbReference type="Gene3D" id="1.10.220.160">
    <property type="match status" value="1"/>
</dbReference>
<dbReference type="STRING" id="984485.A0A1E4RRJ3"/>
<dbReference type="GO" id="GO:0042799">
    <property type="term" value="F:histone H4K20 methyltransferase activity"/>
    <property type="evidence" value="ECO:0007669"/>
    <property type="project" value="TreeGrafter"/>
</dbReference>
<dbReference type="Gene3D" id="2.170.270.10">
    <property type="entry name" value="SET domain"/>
    <property type="match status" value="1"/>
</dbReference>
<dbReference type="Gene3D" id="6.10.140.2220">
    <property type="match status" value="1"/>
</dbReference>
<dbReference type="GO" id="GO:0045814">
    <property type="term" value="P:negative regulation of gene expression, epigenetic"/>
    <property type="evidence" value="ECO:0007669"/>
    <property type="project" value="TreeGrafter"/>
</dbReference>
<keyword evidence="10" id="KW-1185">Reference proteome</keyword>
<evidence type="ECO:0000256" key="7">
    <source>
        <dbReference type="SAM" id="MobiDB-lite"/>
    </source>
</evidence>
<dbReference type="EMBL" id="KV454538">
    <property type="protein sequence ID" value="ODV69909.1"/>
    <property type="molecule type" value="Genomic_DNA"/>
</dbReference>
<dbReference type="SUPFAM" id="SSF82199">
    <property type="entry name" value="SET domain"/>
    <property type="match status" value="1"/>
</dbReference>
<dbReference type="PROSITE" id="PS50280">
    <property type="entry name" value="SET"/>
    <property type="match status" value="1"/>
</dbReference>
<dbReference type="InterPro" id="IPR001214">
    <property type="entry name" value="SET_dom"/>
</dbReference>
<name>A0A1E4RRJ3_9ASCO</name>
<evidence type="ECO:0000256" key="3">
    <source>
        <dbReference type="ARBA" id="ARBA00022691"/>
    </source>
</evidence>
<sequence>MTSGDETKDLDQKFEVISINDSNEEDNSQEPVVPHERQIVDDVIAIWKTDPETEELSAGKLHGIVKKRHPNWSVSEKRVKTLLKKFGLLNTDQQITYANDITSEETPDIDLPANLRIIMSAKRGKGLYAKKPIKKGELLWEEPQLFFVPPLENAELIKLGKACSYCGKLLAQSNKVAGASVLRGLDCNVCPEIWCSQKCKKIDNQLHGLLKHNVYNPHASRKNKAINSEAYLDLQNYCIKEQWNALFALAIIYANIVTDKTGVKGKQFRAMARVSQAVRYKALNSSAGAFDSLQGGALFVQEQQESLWQEGYKKFLAVFPQAYEEGKITYDEFLHLMGTYNINNLDYSIYLIQSHLNHNCSPNTSVETSTISRADTLAVYAARDIRAGEELTTTYVNPAHTVQQRQRELRVNWGFVCGCQKCKDDKKDQNKRKSSSASNKDKNDIRKMLAETKDSLDGDSIELDVPEEHHGERRKSVRFDEKVQVSTSN</sequence>
<evidence type="ECO:0000256" key="1">
    <source>
        <dbReference type="ARBA" id="ARBA00022603"/>
    </source>
</evidence>
<dbReference type="InterPro" id="IPR046341">
    <property type="entry name" value="SET_dom_sf"/>
</dbReference>
<dbReference type="Pfam" id="PF00856">
    <property type="entry name" value="SET"/>
    <property type="match status" value="1"/>
</dbReference>
<keyword evidence="3" id="KW-0949">S-adenosyl-L-methionine</keyword>
<evidence type="ECO:0000313" key="9">
    <source>
        <dbReference type="EMBL" id="ODV69909.1"/>
    </source>
</evidence>
<reference evidence="10" key="1">
    <citation type="submission" date="2016-05" db="EMBL/GenBank/DDBJ databases">
        <title>Comparative genomics of biotechnologically important yeasts.</title>
        <authorList>
            <consortium name="DOE Joint Genome Institute"/>
            <person name="Riley R."/>
            <person name="Haridas S."/>
            <person name="Wolfe K.H."/>
            <person name="Lopes M.R."/>
            <person name="Hittinger C.T."/>
            <person name="Goker M."/>
            <person name="Salamov A."/>
            <person name="Wisecaver J."/>
            <person name="Long T.M."/>
            <person name="Aerts A.L."/>
            <person name="Barry K."/>
            <person name="Choi C."/>
            <person name="Clum A."/>
            <person name="Coughlan A.Y."/>
            <person name="Deshpande S."/>
            <person name="Douglass A.P."/>
            <person name="Hanson S.J."/>
            <person name="Klenk H.-P."/>
            <person name="Labutti K."/>
            <person name="Lapidus A."/>
            <person name="Lindquist E."/>
            <person name="Lipzen A."/>
            <person name="Meier-Kolthoff J.P."/>
            <person name="Ohm R.A."/>
            <person name="Otillar R.P."/>
            <person name="Pangilinan J."/>
            <person name="Peng Y."/>
            <person name="Rokas A."/>
            <person name="Rosa C.A."/>
            <person name="Scheuner C."/>
            <person name="Sibirny A.A."/>
            <person name="Slot J.C."/>
            <person name="Stielow J.B."/>
            <person name="Sun H."/>
            <person name="Kurtzman C.P."/>
            <person name="Blackwell M."/>
            <person name="Grigoriev I.V."/>
            <person name="Jeffries T.W."/>
        </authorList>
    </citation>
    <scope>NUCLEOTIDE SEQUENCE [LARGE SCALE GENOMIC DNA]</scope>
    <source>
        <strain evidence="10">NRRL Y-1933</strain>
    </source>
</reference>
<evidence type="ECO:0000259" key="8">
    <source>
        <dbReference type="PROSITE" id="PS50280"/>
    </source>
</evidence>
<dbReference type="SMART" id="SM00317">
    <property type="entry name" value="SET"/>
    <property type="match status" value="1"/>
</dbReference>
<comment type="catalytic activity">
    <reaction evidence="6">
        <text>L-lysyl-[histone] + S-adenosyl-L-methionine = N(6)-methyl-L-lysyl-[histone] + S-adenosyl-L-homocysteine + H(+)</text>
        <dbReference type="Rhea" id="RHEA:10024"/>
        <dbReference type="Rhea" id="RHEA-COMP:9845"/>
        <dbReference type="Rhea" id="RHEA-COMP:9846"/>
        <dbReference type="ChEBI" id="CHEBI:15378"/>
        <dbReference type="ChEBI" id="CHEBI:29969"/>
        <dbReference type="ChEBI" id="CHEBI:57856"/>
        <dbReference type="ChEBI" id="CHEBI:59789"/>
        <dbReference type="ChEBI" id="CHEBI:61929"/>
    </reaction>
    <physiologicalReaction direction="left-to-right" evidence="6">
        <dbReference type="Rhea" id="RHEA:10025"/>
    </physiologicalReaction>
</comment>
<dbReference type="GO" id="GO:0032259">
    <property type="term" value="P:methylation"/>
    <property type="evidence" value="ECO:0007669"/>
    <property type="project" value="UniProtKB-KW"/>
</dbReference>
<dbReference type="RefSeq" id="XP_020078976.1">
    <property type="nucleotide sequence ID" value="XM_020220507.1"/>
</dbReference>
<feature type="compositionally biased region" description="Basic and acidic residues" evidence="7">
    <location>
        <begin position="439"/>
        <end position="456"/>
    </location>
</feature>
<proteinExistence type="predicted"/>
<protein>
    <recommendedName>
        <fullName evidence="5">Histone-lysine N-methyltransferase SET5</fullName>
    </recommendedName>
    <alternativeName>
        <fullName evidence="4">SET domain-containing protein 5</fullName>
    </alternativeName>
</protein>
<dbReference type="PANTHER" id="PTHR46402:SF2">
    <property type="entry name" value="HISTONE-LYSINE N-TRIMETHYLTRANSFERASE SMYD5"/>
    <property type="match status" value="1"/>
</dbReference>
<keyword evidence="2" id="KW-0808">Transferase</keyword>
<accession>A0A1E4RRJ3</accession>
<feature type="region of interest" description="Disordered" evidence="7">
    <location>
        <begin position="423"/>
        <end position="489"/>
    </location>
</feature>
<organism evidence="9 10">
    <name type="scientific">Hyphopichia burtonii NRRL Y-1933</name>
    <dbReference type="NCBI Taxonomy" id="984485"/>
    <lineage>
        <taxon>Eukaryota</taxon>
        <taxon>Fungi</taxon>
        <taxon>Dikarya</taxon>
        <taxon>Ascomycota</taxon>
        <taxon>Saccharomycotina</taxon>
        <taxon>Pichiomycetes</taxon>
        <taxon>Debaryomycetaceae</taxon>
        <taxon>Hyphopichia</taxon>
    </lineage>
</organism>
<evidence type="ECO:0000256" key="2">
    <source>
        <dbReference type="ARBA" id="ARBA00022679"/>
    </source>
</evidence>
<evidence type="ECO:0000256" key="4">
    <source>
        <dbReference type="ARBA" id="ARBA00042380"/>
    </source>
</evidence>